<proteinExistence type="predicted"/>
<keyword evidence="1" id="KW-0472">Membrane</keyword>
<evidence type="ECO:0000256" key="1">
    <source>
        <dbReference type="SAM" id="Phobius"/>
    </source>
</evidence>
<feature type="transmembrane region" description="Helical" evidence="1">
    <location>
        <begin position="293"/>
        <end position="315"/>
    </location>
</feature>
<name>A0ABS1CJN7_9GAMM</name>
<dbReference type="EMBL" id="NRRV01000040">
    <property type="protein sequence ID" value="MBK1632148.1"/>
    <property type="molecule type" value="Genomic_DNA"/>
</dbReference>
<feature type="transmembrane region" description="Helical" evidence="1">
    <location>
        <begin position="186"/>
        <end position="204"/>
    </location>
</feature>
<feature type="transmembrane region" description="Helical" evidence="1">
    <location>
        <begin position="57"/>
        <end position="78"/>
    </location>
</feature>
<sequence>MATLRAYLRPLLPMLAAAAAVLVLPLLGALLGGVPLTELLRLPLSARAWDPLAASPLWTWLTSLLALALVAAAGYFAWPRRPPARRLAGSPARRIPRFAWLGVFALLLAIVAADGAAVSTAVALVMLAATVFANADTQRRTDSCLLSQRPGYFRSLFAASLVAGWLFHWVNLFLQLWVYPSATETVPFVLGTSLAYAVLLPALLSLRQWLASFPRILGAVSRAQPLDGGAASPQEGWIWLLVALLGLAGAALWPDWIYPLTLTAPLLLAAAVQQLRGRPTPLAGIATGDWSRILLPALAALLLGLLAQALNALLGPAWDITLPLIGGPELLDLPLSAWIWVALLGPFGIWLADQLTDPWKQRPQQPPPGSGFPVRIEIGGGS</sequence>
<dbReference type="Proteomes" id="UP000748752">
    <property type="component" value="Unassembled WGS sequence"/>
</dbReference>
<organism evidence="2 3">
    <name type="scientific">Thiohalocapsa halophila</name>
    <dbReference type="NCBI Taxonomy" id="69359"/>
    <lineage>
        <taxon>Bacteria</taxon>
        <taxon>Pseudomonadati</taxon>
        <taxon>Pseudomonadota</taxon>
        <taxon>Gammaproteobacteria</taxon>
        <taxon>Chromatiales</taxon>
        <taxon>Chromatiaceae</taxon>
        <taxon>Thiohalocapsa</taxon>
    </lineage>
</organism>
<feature type="transmembrane region" description="Helical" evidence="1">
    <location>
        <begin position="335"/>
        <end position="352"/>
    </location>
</feature>
<keyword evidence="1" id="KW-1133">Transmembrane helix</keyword>
<feature type="transmembrane region" description="Helical" evidence="1">
    <location>
        <begin position="12"/>
        <end position="37"/>
    </location>
</feature>
<keyword evidence="1" id="KW-0812">Transmembrane</keyword>
<accession>A0ABS1CJN7</accession>
<evidence type="ECO:0000313" key="3">
    <source>
        <dbReference type="Proteomes" id="UP000748752"/>
    </source>
</evidence>
<reference evidence="2 3" key="1">
    <citation type="journal article" date="2020" name="Microorganisms">
        <title>Osmotic Adaptation and Compatible Solute Biosynthesis of Phototrophic Bacteria as Revealed from Genome Analyses.</title>
        <authorList>
            <person name="Imhoff J.F."/>
            <person name="Rahn T."/>
            <person name="Kunzel S."/>
            <person name="Keller A."/>
            <person name="Neulinger S.C."/>
        </authorList>
    </citation>
    <scope>NUCLEOTIDE SEQUENCE [LARGE SCALE GENOMIC DNA]</scope>
    <source>
        <strain evidence="2 3">DSM 6210</strain>
    </source>
</reference>
<gene>
    <name evidence="2" type="ORF">CKO31_15665</name>
</gene>
<protein>
    <recommendedName>
        <fullName evidence="4">ABC transporter permease</fullName>
    </recommendedName>
</protein>
<evidence type="ECO:0000313" key="2">
    <source>
        <dbReference type="EMBL" id="MBK1632148.1"/>
    </source>
</evidence>
<feature type="transmembrane region" description="Helical" evidence="1">
    <location>
        <begin position="99"/>
        <end position="132"/>
    </location>
</feature>
<keyword evidence="3" id="KW-1185">Reference proteome</keyword>
<comment type="caution">
    <text evidence="2">The sequence shown here is derived from an EMBL/GenBank/DDBJ whole genome shotgun (WGS) entry which is preliminary data.</text>
</comment>
<feature type="transmembrane region" description="Helical" evidence="1">
    <location>
        <begin position="152"/>
        <end position="174"/>
    </location>
</feature>
<evidence type="ECO:0008006" key="4">
    <source>
        <dbReference type="Google" id="ProtNLM"/>
    </source>
</evidence>
<dbReference type="RefSeq" id="WP_200239430.1">
    <property type="nucleotide sequence ID" value="NZ_NRRV01000040.1"/>
</dbReference>